<dbReference type="GO" id="GO:0019748">
    <property type="term" value="P:secondary metabolic process"/>
    <property type="evidence" value="ECO:0007669"/>
    <property type="project" value="TreeGrafter"/>
</dbReference>
<dbReference type="InterPro" id="IPR006680">
    <property type="entry name" value="Amidohydro-rel"/>
</dbReference>
<reference evidence="3 4" key="1">
    <citation type="journal article" date="2019" name="Emerg. Microbes Infect.">
        <title>Comprehensive subspecies identification of 175 nontuberculous mycobacteria species based on 7547 genomic profiles.</title>
        <authorList>
            <person name="Matsumoto Y."/>
            <person name="Kinjo T."/>
            <person name="Motooka D."/>
            <person name="Nabeya D."/>
            <person name="Jung N."/>
            <person name="Uechi K."/>
            <person name="Horii T."/>
            <person name="Iida T."/>
            <person name="Fujita J."/>
            <person name="Nakamura S."/>
        </authorList>
    </citation>
    <scope>NUCLEOTIDE SEQUENCE [LARGE SCALE GENOMIC DNA]</scope>
    <source>
        <strain evidence="3 4">JCM 30996</strain>
    </source>
</reference>
<dbReference type="GO" id="GO:0016831">
    <property type="term" value="F:carboxy-lyase activity"/>
    <property type="evidence" value="ECO:0007669"/>
    <property type="project" value="InterPro"/>
</dbReference>
<dbReference type="EMBL" id="BLLB01000002">
    <property type="protein sequence ID" value="GFH03745.1"/>
    <property type="molecule type" value="Genomic_DNA"/>
</dbReference>
<dbReference type="Gene3D" id="3.20.20.140">
    <property type="entry name" value="Metal-dependent hydrolases"/>
    <property type="match status" value="1"/>
</dbReference>
<comment type="caution">
    <text evidence="3">The sequence shown here is derived from an EMBL/GenBank/DDBJ whole genome shotgun (WGS) entry which is preliminary data.</text>
</comment>
<sequence>MILTGRGNSVTTKLDYGIFDCDTHCYETRDAFTRYLPSEFHDRAIAPVRAADGKEVILAGHRVATFNSEAGLGFDLAYRPGSLKEMLKQMGSGNPDETYEPQPMQPEWLERKPRLKVMAEQNVERAVIFPAGMALAAEHYVDDTAALYANLRSFNRWFDETWGFNYQDKLYATALLSLRDLESSIAETEAIIEQGAKMVLLPTGPAHGRSPGDPYFDPIYARLQEAGCTLVFHIQPFWYFDAISPAWGHNPDPAAWHMSAWQWMNIYGQRPIEDTLSALIFDNLFGRFPDLNVLVAEHGAEWVPQFVIHMDKSRGMGRNGPWIGGKLTEKPSEIFRRHVGVVPYPEDDVPGIVSRLGYDECLLMGSDYPHAEGLAEPADFVKLLDPLDDAAKKRIMVDNADQLLRRG</sequence>
<keyword evidence="3" id="KW-0378">Hydrolase</keyword>
<evidence type="ECO:0000313" key="3">
    <source>
        <dbReference type="EMBL" id="GFH03745.1"/>
    </source>
</evidence>
<proteinExistence type="predicted"/>
<dbReference type="Proteomes" id="UP000465304">
    <property type="component" value="Unassembled WGS sequence"/>
</dbReference>
<accession>A0A7I9ZRU6</accession>
<dbReference type="SUPFAM" id="SSF51556">
    <property type="entry name" value="Metallo-dependent hydrolases"/>
    <property type="match status" value="1"/>
</dbReference>
<feature type="domain" description="Amidohydrolase-related" evidence="2">
    <location>
        <begin position="111"/>
        <end position="405"/>
    </location>
</feature>
<name>A0A7I9ZRU6_9MYCO</name>
<gene>
    <name evidence="3" type="ORF">MHIP_42280</name>
</gene>
<dbReference type="GO" id="GO:0016787">
    <property type="term" value="F:hydrolase activity"/>
    <property type="evidence" value="ECO:0007669"/>
    <property type="project" value="UniProtKB-KW"/>
</dbReference>
<protein>
    <submittedName>
        <fullName evidence="3">Amidohydrolase</fullName>
    </submittedName>
</protein>
<dbReference type="InterPro" id="IPR032466">
    <property type="entry name" value="Metal_Hydrolase"/>
</dbReference>
<dbReference type="InterPro" id="IPR032465">
    <property type="entry name" value="ACMSD"/>
</dbReference>
<evidence type="ECO:0000259" key="2">
    <source>
        <dbReference type="Pfam" id="PF04909"/>
    </source>
</evidence>
<dbReference type="AlphaFoldDB" id="A0A7I9ZRU6"/>
<evidence type="ECO:0000256" key="1">
    <source>
        <dbReference type="ARBA" id="ARBA00023239"/>
    </source>
</evidence>
<organism evidence="3 4">
    <name type="scientific">Mycolicibacterium hippocampi</name>
    <dbReference type="NCBI Taxonomy" id="659824"/>
    <lineage>
        <taxon>Bacteria</taxon>
        <taxon>Bacillati</taxon>
        <taxon>Actinomycetota</taxon>
        <taxon>Actinomycetes</taxon>
        <taxon>Mycobacteriales</taxon>
        <taxon>Mycobacteriaceae</taxon>
        <taxon>Mycolicibacterium</taxon>
    </lineage>
</organism>
<dbReference type="PANTHER" id="PTHR21240:SF28">
    <property type="entry name" value="ISO-OROTATE DECARBOXYLASE (EUROFUNG)"/>
    <property type="match status" value="1"/>
</dbReference>
<evidence type="ECO:0000313" key="4">
    <source>
        <dbReference type="Proteomes" id="UP000465304"/>
    </source>
</evidence>
<dbReference type="PANTHER" id="PTHR21240">
    <property type="entry name" value="2-AMINO-3-CARBOXYLMUCONATE-6-SEMIALDEHYDE DECARBOXYLASE"/>
    <property type="match status" value="1"/>
</dbReference>
<keyword evidence="4" id="KW-1185">Reference proteome</keyword>
<dbReference type="Pfam" id="PF04909">
    <property type="entry name" value="Amidohydro_2"/>
    <property type="match status" value="1"/>
</dbReference>
<keyword evidence="1" id="KW-0456">Lyase</keyword>
<dbReference type="GO" id="GO:0005737">
    <property type="term" value="C:cytoplasm"/>
    <property type="evidence" value="ECO:0007669"/>
    <property type="project" value="TreeGrafter"/>
</dbReference>